<name>A0A3N6YXK7_9ACTN</name>
<dbReference type="SUPFAM" id="SSF110916">
    <property type="entry name" value="Peptidyl-tRNA hydrolase domain-like"/>
    <property type="match status" value="1"/>
</dbReference>
<protein>
    <submittedName>
        <fullName evidence="3">Aminoacyl-tRNA hydrolase</fullName>
        <ecNumber evidence="3">3.1.1.29</ecNumber>
    </submittedName>
</protein>
<dbReference type="GO" id="GO:0072344">
    <property type="term" value="P:rescue of stalled ribosome"/>
    <property type="evidence" value="ECO:0007669"/>
    <property type="project" value="TreeGrafter"/>
</dbReference>
<dbReference type="GO" id="GO:0004045">
    <property type="term" value="F:peptidyl-tRNA hydrolase activity"/>
    <property type="evidence" value="ECO:0007669"/>
    <property type="project" value="UniProtKB-EC"/>
</dbReference>
<dbReference type="OrthoDB" id="9815709at2"/>
<feature type="compositionally biased region" description="Basic residues" evidence="1">
    <location>
        <begin position="122"/>
        <end position="138"/>
    </location>
</feature>
<evidence type="ECO:0000256" key="1">
    <source>
        <dbReference type="SAM" id="MobiDB-lite"/>
    </source>
</evidence>
<dbReference type="EC" id="3.1.1.29" evidence="3"/>
<dbReference type="Gene3D" id="3.30.160.20">
    <property type="match status" value="1"/>
</dbReference>
<feature type="region of interest" description="Disordered" evidence="1">
    <location>
        <begin position="104"/>
        <end position="138"/>
    </location>
</feature>
<dbReference type="RefSeq" id="WP_124237631.1">
    <property type="nucleotide sequence ID" value="NZ_JBHUFI010000011.1"/>
</dbReference>
<dbReference type="GO" id="GO:0003747">
    <property type="term" value="F:translation release factor activity"/>
    <property type="evidence" value="ECO:0007669"/>
    <property type="project" value="InterPro"/>
</dbReference>
<organism evidence="3 4">
    <name type="scientific">Aeromicrobium camelliae</name>
    <dbReference type="NCBI Taxonomy" id="1538144"/>
    <lineage>
        <taxon>Bacteria</taxon>
        <taxon>Bacillati</taxon>
        <taxon>Actinomycetota</taxon>
        <taxon>Actinomycetes</taxon>
        <taxon>Propionibacteriales</taxon>
        <taxon>Nocardioidaceae</taxon>
        <taxon>Aeromicrobium</taxon>
    </lineage>
</organism>
<dbReference type="NCBIfam" id="NF006718">
    <property type="entry name" value="PRK09256.1"/>
    <property type="match status" value="1"/>
</dbReference>
<dbReference type="PANTHER" id="PTHR47814">
    <property type="entry name" value="PEPTIDYL-TRNA HYDROLASE ARFB"/>
    <property type="match status" value="1"/>
</dbReference>
<evidence type="ECO:0000259" key="2">
    <source>
        <dbReference type="Pfam" id="PF00472"/>
    </source>
</evidence>
<evidence type="ECO:0000313" key="4">
    <source>
        <dbReference type="Proteomes" id="UP000275225"/>
    </source>
</evidence>
<sequence length="138" mass="15777">MSTRRHGRIRLPEEELSWRFSRSSGPGGQHVNTADTRAEVLWSLADSAVLDDDEKGRAAERLRSRLTAEGVIAVASSRYRSQHRNREAARVRLEELVTAAVAPVARRKPTRKSRAADQRRLDAKRRRSELKRSRRVEP</sequence>
<dbReference type="GO" id="GO:0043022">
    <property type="term" value="F:ribosome binding"/>
    <property type="evidence" value="ECO:0007669"/>
    <property type="project" value="TreeGrafter"/>
</dbReference>
<dbReference type="Proteomes" id="UP000275225">
    <property type="component" value="Unassembled WGS sequence"/>
</dbReference>
<keyword evidence="4" id="KW-1185">Reference proteome</keyword>
<dbReference type="PANTHER" id="PTHR47814:SF1">
    <property type="entry name" value="PEPTIDYL-TRNA HYDROLASE ARFB"/>
    <property type="match status" value="1"/>
</dbReference>
<accession>A0A3N6YXK7</accession>
<dbReference type="AlphaFoldDB" id="A0A3N6YXK7"/>
<gene>
    <name evidence="3" type="ORF">EHW97_13120</name>
</gene>
<dbReference type="InterPro" id="IPR000352">
    <property type="entry name" value="Pep_chain_release_fac_I"/>
</dbReference>
<evidence type="ECO:0000313" key="3">
    <source>
        <dbReference type="EMBL" id="RQN02501.1"/>
    </source>
</evidence>
<proteinExistence type="predicted"/>
<comment type="caution">
    <text evidence="3">The sequence shown here is derived from an EMBL/GenBank/DDBJ whole genome shotgun (WGS) entry which is preliminary data.</text>
</comment>
<keyword evidence="3" id="KW-0378">Hydrolase</keyword>
<reference evidence="3 4" key="1">
    <citation type="submission" date="2018-11" db="EMBL/GenBank/DDBJ databases">
        <authorList>
            <person name="Li F."/>
        </authorList>
    </citation>
    <scope>NUCLEOTIDE SEQUENCE [LARGE SCALE GENOMIC DNA]</scope>
    <source>
        <strain evidence="3 4">YS17T</strain>
    </source>
</reference>
<dbReference type="EMBL" id="RQJX01000020">
    <property type="protein sequence ID" value="RQN02501.1"/>
    <property type="molecule type" value="Genomic_DNA"/>
</dbReference>
<feature type="domain" description="Prokaryotic-type class I peptide chain release factors" evidence="2">
    <location>
        <begin position="9"/>
        <end position="134"/>
    </location>
</feature>
<dbReference type="Pfam" id="PF00472">
    <property type="entry name" value="RF-1"/>
    <property type="match status" value="1"/>
</dbReference>